<reference evidence="1" key="1">
    <citation type="submission" date="2020-01" db="EMBL/GenBank/DDBJ databases">
        <authorList>
            <person name="Meier V. D."/>
            <person name="Meier V D."/>
        </authorList>
    </citation>
    <scope>NUCLEOTIDE SEQUENCE</scope>
    <source>
        <strain evidence="1">HLG_WM_MAG_09</strain>
    </source>
</reference>
<name>A0A6S6UGW7_9GAMM</name>
<proteinExistence type="predicted"/>
<organism evidence="1">
    <name type="scientific">uncultured Thiotrichaceae bacterium</name>
    <dbReference type="NCBI Taxonomy" id="298394"/>
    <lineage>
        <taxon>Bacteria</taxon>
        <taxon>Pseudomonadati</taxon>
        <taxon>Pseudomonadota</taxon>
        <taxon>Gammaproteobacteria</taxon>
        <taxon>Thiotrichales</taxon>
        <taxon>Thiotrichaceae</taxon>
        <taxon>environmental samples</taxon>
    </lineage>
</organism>
<dbReference type="AlphaFoldDB" id="A0A6S6UGW7"/>
<accession>A0A6S6UGW7</accession>
<protein>
    <recommendedName>
        <fullName evidence="2">Nucleotidyltransferase</fullName>
    </recommendedName>
</protein>
<gene>
    <name evidence="1" type="ORF">HELGO_WM7720</name>
</gene>
<evidence type="ECO:0000313" key="1">
    <source>
        <dbReference type="EMBL" id="CAA6829921.1"/>
    </source>
</evidence>
<dbReference type="EMBL" id="CACVAT010000555">
    <property type="protein sequence ID" value="CAA6829921.1"/>
    <property type="molecule type" value="Genomic_DNA"/>
</dbReference>
<evidence type="ECO:0008006" key="2">
    <source>
        <dbReference type="Google" id="ProtNLM"/>
    </source>
</evidence>
<sequence length="201" mass="22803">MYIPEQDKRQLVAEEAARLIYDEGYRDYRLAKLKAAERMGASTQGKSQPTNDEIETALHSYISLFADEEQLPILRKHREIAVEALTFLKDFNPYLTGAALEGTSGPHSAVTLFLVANRAEDVIFFMEDEGIPFQTHDRKVRFGNRQDYYPLLRFYADDVEVELMIFPDTGQNNGGPISPITGKSSKRADLKKLKQLLADMP</sequence>